<name>A0A6J4NXR5_9ACTN</name>
<organism evidence="2">
    <name type="scientific">uncultured Rubrobacteraceae bacterium</name>
    <dbReference type="NCBI Taxonomy" id="349277"/>
    <lineage>
        <taxon>Bacteria</taxon>
        <taxon>Bacillati</taxon>
        <taxon>Actinomycetota</taxon>
        <taxon>Rubrobacteria</taxon>
        <taxon>Rubrobacterales</taxon>
        <taxon>Rubrobacteraceae</taxon>
        <taxon>environmental samples</taxon>
    </lineage>
</organism>
<evidence type="ECO:0000256" key="1">
    <source>
        <dbReference type="SAM" id="Phobius"/>
    </source>
</evidence>
<sequence length="79" mass="8736">MDIVLDGLVQSTKAVMTRVELGGTLFLVAVIGMLQTSRGEEDKRSSYATCLPEASLFLRHPHIGRADWIRAYSPLCVDE</sequence>
<accession>A0A6J4NXR5</accession>
<dbReference type="AlphaFoldDB" id="A0A6J4NXR5"/>
<evidence type="ECO:0000313" key="2">
    <source>
        <dbReference type="EMBL" id="CAA9394843.1"/>
    </source>
</evidence>
<keyword evidence="1" id="KW-0472">Membrane</keyword>
<protein>
    <submittedName>
        <fullName evidence="2">Uncharacterized protein</fullName>
    </submittedName>
</protein>
<gene>
    <name evidence="2" type="ORF">AVDCRST_MAG55-301</name>
</gene>
<reference evidence="2" key="1">
    <citation type="submission" date="2020-02" db="EMBL/GenBank/DDBJ databases">
        <authorList>
            <person name="Meier V. D."/>
        </authorList>
    </citation>
    <scope>NUCLEOTIDE SEQUENCE</scope>
    <source>
        <strain evidence="2">AVDCRST_MAG55</strain>
    </source>
</reference>
<dbReference type="EMBL" id="CADCUZ010000013">
    <property type="protein sequence ID" value="CAA9394843.1"/>
    <property type="molecule type" value="Genomic_DNA"/>
</dbReference>
<proteinExistence type="predicted"/>
<keyword evidence="1" id="KW-1133">Transmembrane helix</keyword>
<feature type="transmembrane region" description="Helical" evidence="1">
    <location>
        <begin position="15"/>
        <end position="34"/>
    </location>
</feature>
<keyword evidence="1" id="KW-0812">Transmembrane</keyword>